<dbReference type="GO" id="GO:0000723">
    <property type="term" value="P:telomere maintenance"/>
    <property type="evidence" value="ECO:0007669"/>
    <property type="project" value="TreeGrafter"/>
</dbReference>
<evidence type="ECO:0000256" key="3">
    <source>
        <dbReference type="ARBA" id="ARBA00023242"/>
    </source>
</evidence>
<dbReference type="Proteomes" id="UP000279307">
    <property type="component" value="Chromosome 1"/>
</dbReference>
<evidence type="ECO:0000256" key="4">
    <source>
        <dbReference type="PIRNR" id="PIRNR011312"/>
    </source>
</evidence>
<gene>
    <name evidence="5" type="ORF">DMN91_001412</name>
</gene>
<keyword evidence="3" id="KW-0539">Nucleus</keyword>
<evidence type="ECO:0000256" key="1">
    <source>
        <dbReference type="ARBA" id="ARBA00004123"/>
    </source>
</evidence>
<name>A0A3L8E806_OOCBI</name>
<dbReference type="InterPro" id="IPR007150">
    <property type="entry name" value="HUS1/Mec3"/>
</dbReference>
<dbReference type="GO" id="GO:0031573">
    <property type="term" value="P:mitotic intra-S DNA damage checkpoint signaling"/>
    <property type="evidence" value="ECO:0007669"/>
    <property type="project" value="TreeGrafter"/>
</dbReference>
<protein>
    <recommendedName>
        <fullName evidence="4">Checkpoint protein</fullName>
    </recommendedName>
</protein>
<reference evidence="5 6" key="1">
    <citation type="journal article" date="2018" name="Genome Res.">
        <title>The genomic architecture and molecular evolution of ant odorant receptors.</title>
        <authorList>
            <person name="McKenzie S.K."/>
            <person name="Kronauer D.J.C."/>
        </authorList>
    </citation>
    <scope>NUCLEOTIDE SEQUENCE [LARGE SCALE GENOMIC DNA]</scope>
    <source>
        <strain evidence="5">Clonal line C1</strain>
    </source>
</reference>
<evidence type="ECO:0000313" key="6">
    <source>
        <dbReference type="Proteomes" id="UP000279307"/>
    </source>
</evidence>
<dbReference type="Pfam" id="PF04005">
    <property type="entry name" value="Hus1"/>
    <property type="match status" value="1"/>
</dbReference>
<sequence>MLRILNTNVDVSQCFGYLNPSHVHCIVNNISRMAKYCVLRLTPDELCFNVGDERVPVLWAVLAQHYFFVEYIMSGVSEQENEIYLEFDASMFARSLNSLKVEAKSVKLKLTNKRQPCLTFDIDLSSLSVDTRQCTHDVPVRLIPRKEWPEHKMPDIPEFDLSLEIPHLKYLRHIVDRMKNMSSQVIVIANKCGALVLKIEVDHASVSSHFKGLQVWESRQEQNNDDIFATVGIKKLAMFFGWDILNPQNVRCNILQEKMVKLTLDIGDHVTLHYFIPAIAA</sequence>
<organism evidence="5 6">
    <name type="scientific">Ooceraea biroi</name>
    <name type="common">Clonal raider ant</name>
    <name type="synonym">Cerapachys biroi</name>
    <dbReference type="NCBI Taxonomy" id="2015173"/>
    <lineage>
        <taxon>Eukaryota</taxon>
        <taxon>Metazoa</taxon>
        <taxon>Ecdysozoa</taxon>
        <taxon>Arthropoda</taxon>
        <taxon>Hexapoda</taxon>
        <taxon>Insecta</taxon>
        <taxon>Pterygota</taxon>
        <taxon>Neoptera</taxon>
        <taxon>Endopterygota</taxon>
        <taxon>Hymenoptera</taxon>
        <taxon>Apocrita</taxon>
        <taxon>Aculeata</taxon>
        <taxon>Formicoidea</taxon>
        <taxon>Formicidae</taxon>
        <taxon>Dorylinae</taxon>
        <taxon>Ooceraea</taxon>
    </lineage>
</organism>
<dbReference type="GO" id="GO:0044778">
    <property type="term" value="P:meiotic DNA integrity checkpoint signaling"/>
    <property type="evidence" value="ECO:0007669"/>
    <property type="project" value="TreeGrafter"/>
</dbReference>
<dbReference type="PIRSF" id="PIRSF011312">
    <property type="entry name" value="Cell_cycle_HUS1"/>
    <property type="match status" value="1"/>
</dbReference>
<comment type="subcellular location">
    <subcellularLocation>
        <location evidence="1">Nucleus</location>
    </subcellularLocation>
</comment>
<dbReference type="GO" id="GO:0035861">
    <property type="term" value="C:site of double-strand break"/>
    <property type="evidence" value="ECO:0007669"/>
    <property type="project" value="TreeGrafter"/>
</dbReference>
<dbReference type="GO" id="GO:0006289">
    <property type="term" value="P:nucleotide-excision repair"/>
    <property type="evidence" value="ECO:0007669"/>
    <property type="project" value="TreeGrafter"/>
</dbReference>
<dbReference type="OrthoDB" id="10063861at2759"/>
<dbReference type="EMBL" id="QOIP01000001">
    <property type="protein sequence ID" value="RLU27608.1"/>
    <property type="molecule type" value="Genomic_DNA"/>
</dbReference>
<dbReference type="InterPro" id="IPR016580">
    <property type="entry name" value="HUS1"/>
</dbReference>
<proteinExistence type="inferred from homology"/>
<dbReference type="PANTHER" id="PTHR12900:SF0">
    <property type="entry name" value="CHECKPOINT PROTEIN"/>
    <property type="match status" value="1"/>
</dbReference>
<dbReference type="AlphaFoldDB" id="A0A3L8E806"/>
<dbReference type="GO" id="GO:0033314">
    <property type="term" value="P:mitotic DNA replication checkpoint signaling"/>
    <property type="evidence" value="ECO:0007669"/>
    <property type="project" value="TreeGrafter"/>
</dbReference>
<comment type="caution">
    <text evidence="5">The sequence shown here is derived from an EMBL/GenBank/DDBJ whole genome shotgun (WGS) entry which is preliminary data.</text>
</comment>
<dbReference type="GO" id="GO:0005730">
    <property type="term" value="C:nucleolus"/>
    <property type="evidence" value="ECO:0007669"/>
    <property type="project" value="InterPro"/>
</dbReference>
<dbReference type="GO" id="GO:0030896">
    <property type="term" value="C:checkpoint clamp complex"/>
    <property type="evidence" value="ECO:0007669"/>
    <property type="project" value="InterPro"/>
</dbReference>
<dbReference type="PANTHER" id="PTHR12900">
    <property type="entry name" value="MITOTIC AND DNA DAMAGE CHECKPOINT PROTEIN HUS1"/>
    <property type="match status" value="1"/>
</dbReference>
<evidence type="ECO:0000256" key="2">
    <source>
        <dbReference type="ARBA" id="ARBA00005563"/>
    </source>
</evidence>
<comment type="similarity">
    <text evidence="2 4">Belongs to the HUS1 family.</text>
</comment>
<dbReference type="Gene3D" id="3.70.10.10">
    <property type="match status" value="1"/>
</dbReference>
<accession>A0A3L8E806</accession>
<dbReference type="GO" id="GO:0000724">
    <property type="term" value="P:double-strand break repair via homologous recombination"/>
    <property type="evidence" value="ECO:0007669"/>
    <property type="project" value="TreeGrafter"/>
</dbReference>
<evidence type="ECO:0000313" key="5">
    <source>
        <dbReference type="EMBL" id="RLU27608.1"/>
    </source>
</evidence>